<dbReference type="Proteomes" id="UP000663881">
    <property type="component" value="Unassembled WGS sequence"/>
</dbReference>
<reference evidence="2" key="1">
    <citation type="submission" date="2021-02" db="EMBL/GenBank/DDBJ databases">
        <authorList>
            <person name="Nowell W R."/>
        </authorList>
    </citation>
    <scope>NUCLEOTIDE SEQUENCE</scope>
</reference>
<dbReference type="AlphaFoldDB" id="A0A814G8T2"/>
<accession>A0A814G8T2</accession>
<keyword evidence="1" id="KW-0812">Transmembrane</keyword>
<gene>
    <name evidence="3" type="ORF">OKA104_LOCUS6869</name>
    <name evidence="2" type="ORF">VCS650_LOCUS14301</name>
</gene>
<dbReference type="OrthoDB" id="10018669at2759"/>
<evidence type="ECO:0000313" key="3">
    <source>
        <dbReference type="EMBL" id="CAF3605992.1"/>
    </source>
</evidence>
<feature type="transmembrane region" description="Helical" evidence="1">
    <location>
        <begin position="205"/>
        <end position="227"/>
    </location>
</feature>
<dbReference type="SUPFAM" id="SSF81321">
    <property type="entry name" value="Family A G protein-coupled receptor-like"/>
    <property type="match status" value="1"/>
</dbReference>
<feature type="transmembrane region" description="Helical" evidence="1">
    <location>
        <begin position="106"/>
        <end position="131"/>
    </location>
</feature>
<feature type="transmembrane region" description="Helical" evidence="1">
    <location>
        <begin position="24"/>
        <end position="45"/>
    </location>
</feature>
<sequence length="271" mass="31646">MISTIFITGFNINSQNSSVILCKLYIYIGFFFSTLFPTVLILASIDRLLISSQNVDTRLYSSRRLAYLSISINTCFWMIFLFHVLIKSNIFRLSPGVYLCYFENNYVDFVSYSSLVINCIVCGTMIILSIFSFKNVRHIRAIPIRQLRTQLRIMTKKNFQLLRCLFAHDIIYIIFSISINIYYVYDAATKKQTRTSLRQAIESFSLNFLSFLHNIPYCASFFIFIVVSKAFRTELKRIIYKIFGKNIMAIREEDNRQENVVDVVNTIVPIV</sequence>
<name>A0A814G8T2_9BILA</name>
<dbReference type="Gene3D" id="1.20.1070.10">
    <property type="entry name" value="Rhodopsin 7-helix transmembrane proteins"/>
    <property type="match status" value="1"/>
</dbReference>
<dbReference type="EMBL" id="CAJNON010000119">
    <property type="protein sequence ID" value="CAF0992973.1"/>
    <property type="molecule type" value="Genomic_DNA"/>
</dbReference>
<evidence type="ECO:0000313" key="2">
    <source>
        <dbReference type="EMBL" id="CAF0992973.1"/>
    </source>
</evidence>
<dbReference type="Proteomes" id="UP000663891">
    <property type="component" value="Unassembled WGS sequence"/>
</dbReference>
<organism evidence="2 4">
    <name type="scientific">Adineta steineri</name>
    <dbReference type="NCBI Taxonomy" id="433720"/>
    <lineage>
        <taxon>Eukaryota</taxon>
        <taxon>Metazoa</taxon>
        <taxon>Spiralia</taxon>
        <taxon>Gnathifera</taxon>
        <taxon>Rotifera</taxon>
        <taxon>Eurotatoria</taxon>
        <taxon>Bdelloidea</taxon>
        <taxon>Adinetida</taxon>
        <taxon>Adinetidae</taxon>
        <taxon>Adineta</taxon>
    </lineage>
</organism>
<evidence type="ECO:0008006" key="5">
    <source>
        <dbReference type="Google" id="ProtNLM"/>
    </source>
</evidence>
<feature type="transmembrane region" description="Helical" evidence="1">
    <location>
        <begin position="65"/>
        <end position="86"/>
    </location>
</feature>
<dbReference type="EMBL" id="CAJOAY010000258">
    <property type="protein sequence ID" value="CAF3605992.1"/>
    <property type="molecule type" value="Genomic_DNA"/>
</dbReference>
<evidence type="ECO:0000313" key="4">
    <source>
        <dbReference type="Proteomes" id="UP000663891"/>
    </source>
</evidence>
<proteinExistence type="predicted"/>
<feature type="transmembrane region" description="Helical" evidence="1">
    <location>
        <begin position="161"/>
        <end position="185"/>
    </location>
</feature>
<keyword evidence="1" id="KW-1133">Transmembrane helix</keyword>
<evidence type="ECO:0000256" key="1">
    <source>
        <dbReference type="SAM" id="Phobius"/>
    </source>
</evidence>
<keyword evidence="1" id="KW-0472">Membrane</keyword>
<protein>
    <recommendedName>
        <fullName evidence="5">G-protein coupled receptors family 1 profile domain-containing protein</fullName>
    </recommendedName>
</protein>
<comment type="caution">
    <text evidence="2">The sequence shown here is derived from an EMBL/GenBank/DDBJ whole genome shotgun (WGS) entry which is preliminary data.</text>
</comment>